<name>K2G770_9BACT</name>
<organism evidence="2">
    <name type="scientific">uncultured bacterium</name>
    <name type="common">gcode 4</name>
    <dbReference type="NCBI Taxonomy" id="1234023"/>
    <lineage>
        <taxon>Bacteria</taxon>
        <taxon>environmental samples</taxon>
    </lineage>
</organism>
<gene>
    <name evidence="2" type="ORF">ACD_4C00489G0001</name>
</gene>
<keyword evidence="1" id="KW-0175">Coiled coil</keyword>
<comment type="caution">
    <text evidence="2">The sequence shown here is derived from an EMBL/GenBank/DDBJ whole genome shotgun (WGS) entry which is preliminary data.</text>
</comment>
<dbReference type="GO" id="GO:0016787">
    <property type="term" value="F:hydrolase activity"/>
    <property type="evidence" value="ECO:0007669"/>
    <property type="project" value="UniProtKB-KW"/>
</dbReference>
<dbReference type="EMBL" id="AMFJ01001005">
    <property type="protein sequence ID" value="EKE25939.1"/>
    <property type="molecule type" value="Genomic_DNA"/>
</dbReference>
<dbReference type="InterPro" id="IPR036162">
    <property type="entry name" value="Resolvase-like_N_sf"/>
</dbReference>
<evidence type="ECO:0000313" key="2">
    <source>
        <dbReference type="EMBL" id="EKE25939.1"/>
    </source>
</evidence>
<dbReference type="Gene3D" id="3.40.50.1390">
    <property type="entry name" value="Resolvase, N-terminal catalytic domain"/>
    <property type="match status" value="1"/>
</dbReference>
<sequence>MNVLKVFKEQFTWTESNRPIMNKLLDFIKKSDKKISYCVILKIDRNTRWGIEIHNNIKKKLFNLWVKLKDVYGIIQDDINVINIDWIKDDAYDWMKASPSEMSEMMMSMSSQEERRSILRRVIPQEIRNVRKWYSVRESNFWYENKKIEDINWKKKTIQVPHPIESVWIKKIFELRANWNLTDKDIANEINSMGYISRTQKIWNFERTEVIWKRWWKKLDVKQMQVMICNPIYAWIIAEKWTDWKPVKAAYDWLIDIDTWNRANKGKIYISKSVNWNFVFSYWKDLLDERQIKRRQKNNPLFRFKKLIYSPWEDRFFLWSCPKGKSGNVFPTYHSKINWKYFGVNKKIFEKNVFDYLTQIQPNEKIIWFYEQYFDFLWSEAKKDEVVVNVLKTKTKSELELELKNIMNSIDSFINFPNILEEKNRRLEEIKKELDNMNNKKVIAVDDNKVFNNFKSKAIYLMEHLSEIASKSENQEQIESLFSFIFMKVPHYDEIVNGTPMTYPVFTLNKTKTTPSDTDEVVWNLYWQSHGELNPGFSLEKATS</sequence>
<evidence type="ECO:0000256" key="1">
    <source>
        <dbReference type="SAM" id="Coils"/>
    </source>
</evidence>
<protein>
    <submittedName>
        <fullName evidence="2">NUDIX hydrolase</fullName>
    </submittedName>
</protein>
<dbReference type="AlphaFoldDB" id="K2G770"/>
<keyword evidence="2" id="KW-0378">Hydrolase</keyword>
<dbReference type="GO" id="GO:0000150">
    <property type="term" value="F:DNA strand exchange activity"/>
    <property type="evidence" value="ECO:0007669"/>
    <property type="project" value="InterPro"/>
</dbReference>
<reference evidence="2" key="1">
    <citation type="journal article" date="2012" name="Science">
        <title>Fermentation, hydrogen, and sulfur metabolism in multiple uncultivated bacterial phyla.</title>
        <authorList>
            <person name="Wrighton K.C."/>
            <person name="Thomas B.C."/>
            <person name="Sharon I."/>
            <person name="Miller C.S."/>
            <person name="Castelle C.J."/>
            <person name="VerBerkmoes N.C."/>
            <person name="Wilkins M.J."/>
            <person name="Hettich R.L."/>
            <person name="Lipton M.S."/>
            <person name="Williams K.H."/>
            <person name="Long P.E."/>
            <person name="Banfield J.F."/>
        </authorList>
    </citation>
    <scope>NUCLEOTIDE SEQUENCE [LARGE SCALE GENOMIC DNA]</scope>
</reference>
<feature type="coiled-coil region" evidence="1">
    <location>
        <begin position="420"/>
        <end position="447"/>
    </location>
</feature>
<dbReference type="GO" id="GO:0003677">
    <property type="term" value="F:DNA binding"/>
    <property type="evidence" value="ECO:0007669"/>
    <property type="project" value="InterPro"/>
</dbReference>
<proteinExistence type="predicted"/>
<accession>K2G770</accession>